<dbReference type="RefSeq" id="WP_331214742.1">
    <property type="nucleotide sequence ID" value="NZ_JAZGQK010000011.1"/>
</dbReference>
<dbReference type="EMBL" id="JAZGQK010000011">
    <property type="protein sequence ID" value="MEE6259626.1"/>
    <property type="molecule type" value="Genomic_DNA"/>
</dbReference>
<sequence length="87" mass="9045">MSFRCRAKKPSIALWMLVAVGDLALLVASLGVVALIVLVGVVTVAVGAVAGWLVLRRGEPNRNLVPARATGAVSSRPSAGAVTHRFR</sequence>
<gene>
    <name evidence="2" type="ORF">V1633_14150</name>
</gene>
<accession>A0ABU7RTA9</accession>
<keyword evidence="3" id="KW-1185">Reference proteome</keyword>
<comment type="caution">
    <text evidence="2">The sequence shown here is derived from an EMBL/GenBank/DDBJ whole genome shotgun (WGS) entry which is preliminary data.</text>
</comment>
<organism evidence="2 3">
    <name type="scientific">Plantactinospora sonchi</name>
    <dbReference type="NCBI Taxonomy" id="1544735"/>
    <lineage>
        <taxon>Bacteria</taxon>
        <taxon>Bacillati</taxon>
        <taxon>Actinomycetota</taxon>
        <taxon>Actinomycetes</taxon>
        <taxon>Micromonosporales</taxon>
        <taxon>Micromonosporaceae</taxon>
        <taxon>Plantactinospora</taxon>
    </lineage>
</organism>
<keyword evidence="1" id="KW-0472">Membrane</keyword>
<protein>
    <submittedName>
        <fullName evidence="2">Uncharacterized protein</fullName>
    </submittedName>
</protein>
<reference evidence="2 3" key="1">
    <citation type="submission" date="2024-01" db="EMBL/GenBank/DDBJ databases">
        <title>Genome insights into Plantactinospora sonchi sp. nov.</title>
        <authorList>
            <person name="Wang L."/>
        </authorList>
    </citation>
    <scope>NUCLEOTIDE SEQUENCE [LARGE SCALE GENOMIC DNA]</scope>
    <source>
        <strain evidence="2 3">NEAU-QY2</strain>
    </source>
</reference>
<evidence type="ECO:0000313" key="2">
    <source>
        <dbReference type="EMBL" id="MEE6259626.1"/>
    </source>
</evidence>
<name>A0ABU7RTA9_9ACTN</name>
<keyword evidence="1" id="KW-0812">Transmembrane</keyword>
<keyword evidence="1" id="KW-1133">Transmembrane helix</keyword>
<feature type="transmembrane region" description="Helical" evidence="1">
    <location>
        <begin position="12"/>
        <end position="30"/>
    </location>
</feature>
<proteinExistence type="predicted"/>
<feature type="transmembrane region" description="Helical" evidence="1">
    <location>
        <begin position="36"/>
        <end position="55"/>
    </location>
</feature>
<evidence type="ECO:0000256" key="1">
    <source>
        <dbReference type="SAM" id="Phobius"/>
    </source>
</evidence>
<evidence type="ECO:0000313" key="3">
    <source>
        <dbReference type="Proteomes" id="UP001332243"/>
    </source>
</evidence>
<dbReference type="Proteomes" id="UP001332243">
    <property type="component" value="Unassembled WGS sequence"/>
</dbReference>